<dbReference type="PANTHER" id="PTHR48472:SF1">
    <property type="entry name" value="TC1-LIKE TRANSPOSASE DDE DOMAIN-CONTAINING PROTEIN"/>
    <property type="match status" value="1"/>
</dbReference>
<evidence type="ECO:0000313" key="2">
    <source>
        <dbReference type="Proteomes" id="UP000018817"/>
    </source>
</evidence>
<dbReference type="PANTHER" id="PTHR48472">
    <property type="entry name" value="TC1-LIKE TRANSPOSASE DDE DOMAIN-CONTAINING PROTEIN"/>
    <property type="match status" value="1"/>
</dbReference>
<dbReference type="Proteomes" id="UP000018817">
    <property type="component" value="Unassembled WGS sequence"/>
</dbReference>
<evidence type="ECO:0008006" key="3">
    <source>
        <dbReference type="Google" id="ProtNLM"/>
    </source>
</evidence>
<accession>W2PRD5</accession>
<dbReference type="RefSeq" id="XP_008911311.1">
    <property type="nucleotide sequence ID" value="XM_008913063.1"/>
</dbReference>
<dbReference type="InterPro" id="IPR009057">
    <property type="entry name" value="Homeodomain-like_sf"/>
</dbReference>
<reference evidence="2" key="1">
    <citation type="submission" date="2011-12" db="EMBL/GenBank/DDBJ databases">
        <authorList>
            <consortium name="The Broad Institute Genome Sequencing Platform"/>
            <person name="Russ C."/>
            <person name="Tyler B."/>
            <person name="Panabieres F."/>
            <person name="Shan W."/>
            <person name="Tripathy S."/>
            <person name="Grunwald N."/>
            <person name="Machado M."/>
            <person name="Young S.K."/>
            <person name="Zeng Q."/>
            <person name="Gargeya S."/>
            <person name="Fitzgerald M."/>
            <person name="Haas B."/>
            <person name="Abouelleil A."/>
            <person name="Alvarado L."/>
            <person name="Arachchi H.M."/>
            <person name="Berlin A."/>
            <person name="Chapman S.B."/>
            <person name="Gearin G."/>
            <person name="Goldberg J."/>
            <person name="Griggs A."/>
            <person name="Gujja S."/>
            <person name="Hansen M."/>
            <person name="Heiman D."/>
            <person name="Howarth C."/>
            <person name="Larimer J."/>
            <person name="Lui A."/>
            <person name="MacDonald P.J.P."/>
            <person name="McCowen C."/>
            <person name="Montmayeur A."/>
            <person name="Murphy C."/>
            <person name="Neiman D."/>
            <person name="Pearson M."/>
            <person name="Priest M."/>
            <person name="Roberts A."/>
            <person name="Saif S."/>
            <person name="Shea T."/>
            <person name="Sisk P."/>
            <person name="Stolte C."/>
            <person name="Sykes S."/>
            <person name="Wortman J."/>
            <person name="Nusbaum C."/>
            <person name="Birren B."/>
        </authorList>
    </citation>
    <scope>NUCLEOTIDE SEQUENCE [LARGE SCALE GENOMIC DNA]</scope>
    <source>
        <strain evidence="2">INRA-310</strain>
    </source>
</reference>
<sequence>MPSQPLLRKHSPTEKLRVLSAHRAGRADWLQVAENNGISRAVACRIVASGRVEDVPRGGPRGSVVKITEEARNKLEEYLNENCTFTLEAMRTMLFLDMGINVSTSTICRHLLGMLYTVKQTRIETMTCNNDQTLQRGRGRARKGERATLVMPPSKGANLQVQYAVNSAMGVVLHRLERGSIRMAQNAAFIDEIYRTVKASPVFQSNFAGKKVVIVLDSAPAHRQTEERVEEHADLKPRPVLSDVQPHRGLLLPTDQGVSCFVSRGDL</sequence>
<dbReference type="SUPFAM" id="SSF46689">
    <property type="entry name" value="Homeodomain-like"/>
    <property type="match status" value="1"/>
</dbReference>
<evidence type="ECO:0000313" key="1">
    <source>
        <dbReference type="EMBL" id="ETN03538.1"/>
    </source>
</evidence>
<protein>
    <recommendedName>
        <fullName evidence="3">Tc1-like transposase DDE domain-containing protein</fullName>
    </recommendedName>
</protein>
<dbReference type="AlphaFoldDB" id="W2PRD5"/>
<dbReference type="OrthoDB" id="106984at2759"/>
<dbReference type="VEuPathDB" id="FungiDB:PPTG_15756"/>
<dbReference type="STRING" id="761204.W2PRD5"/>
<proteinExistence type="predicted"/>
<name>W2PRD5_PHYN3</name>
<gene>
    <name evidence="1" type="ORF">PPTG_15756</name>
</gene>
<reference evidence="1 2" key="2">
    <citation type="submission" date="2013-11" db="EMBL/GenBank/DDBJ databases">
        <title>The Genome Sequence of Phytophthora parasitica INRA-310.</title>
        <authorList>
            <consortium name="The Broad Institute Genomics Platform"/>
            <person name="Russ C."/>
            <person name="Tyler B."/>
            <person name="Panabieres F."/>
            <person name="Shan W."/>
            <person name="Tripathy S."/>
            <person name="Grunwald N."/>
            <person name="Machado M."/>
            <person name="Johnson C.S."/>
            <person name="Arredondo F."/>
            <person name="Hong C."/>
            <person name="Coffey M."/>
            <person name="Young S.K."/>
            <person name="Zeng Q."/>
            <person name="Gargeya S."/>
            <person name="Fitzgerald M."/>
            <person name="Abouelleil A."/>
            <person name="Alvarado L."/>
            <person name="Chapman S.B."/>
            <person name="Gainer-Dewar J."/>
            <person name="Goldberg J."/>
            <person name="Griggs A."/>
            <person name="Gujja S."/>
            <person name="Hansen M."/>
            <person name="Howarth C."/>
            <person name="Imamovic A."/>
            <person name="Ireland A."/>
            <person name="Larimer J."/>
            <person name="McCowan C."/>
            <person name="Murphy C."/>
            <person name="Pearson M."/>
            <person name="Poon T.W."/>
            <person name="Priest M."/>
            <person name="Roberts A."/>
            <person name="Saif S."/>
            <person name="Shea T."/>
            <person name="Sykes S."/>
            <person name="Wortman J."/>
            <person name="Nusbaum C."/>
            <person name="Birren B."/>
        </authorList>
    </citation>
    <scope>NUCLEOTIDE SEQUENCE [LARGE SCALE GENOMIC DNA]</scope>
    <source>
        <strain evidence="1 2">INRA-310</strain>
    </source>
</reference>
<dbReference type="GeneID" id="20184885"/>
<organism evidence="1 2">
    <name type="scientific">Phytophthora nicotianae (strain INRA-310)</name>
    <name type="common">Phytophthora parasitica</name>
    <dbReference type="NCBI Taxonomy" id="761204"/>
    <lineage>
        <taxon>Eukaryota</taxon>
        <taxon>Sar</taxon>
        <taxon>Stramenopiles</taxon>
        <taxon>Oomycota</taxon>
        <taxon>Peronosporomycetes</taxon>
        <taxon>Peronosporales</taxon>
        <taxon>Peronosporaceae</taxon>
        <taxon>Phytophthora</taxon>
    </lineage>
</organism>
<dbReference type="OMA" id="RSMAYRI"/>
<dbReference type="EMBL" id="KI669611">
    <property type="protein sequence ID" value="ETN03538.1"/>
    <property type="molecule type" value="Genomic_DNA"/>
</dbReference>